<evidence type="ECO:0000313" key="2">
    <source>
        <dbReference type="Proteomes" id="UP000275180"/>
    </source>
</evidence>
<dbReference type="SUPFAM" id="SSF109709">
    <property type="entry name" value="KorB DNA-binding domain-like"/>
    <property type="match status" value="1"/>
</dbReference>
<comment type="caution">
    <text evidence="1">The sequence shown here is derived from an EMBL/GenBank/DDBJ whole genome shotgun (WGS) entry which is preliminary data.</text>
</comment>
<dbReference type="Proteomes" id="UP000275180">
    <property type="component" value="Unassembled WGS sequence"/>
</dbReference>
<dbReference type="AlphaFoldDB" id="A0A3M6RRN6"/>
<name>A0A3M6RRN6_9BURK</name>
<dbReference type="RefSeq" id="WP_122244124.1">
    <property type="nucleotide sequence ID" value="NZ_RDQJ01000003.1"/>
</dbReference>
<dbReference type="OrthoDB" id="6009779at2"/>
<protein>
    <submittedName>
        <fullName evidence="1">LacI family transcriptional regulator</fullName>
    </submittedName>
</protein>
<accession>A0A3M6RRN6</accession>
<gene>
    <name evidence="1" type="ORF">EBQ34_02935</name>
</gene>
<sequence>MAKKDIGKFTGEAVTFQIPNPAGGVKMETFIPWTLVKRGVRRKIITPLDTPQAFADESAQERAARIAAQDSALVRALGLAHHWQRLLDDGRFTSMTEIAQAEGLNPGRVSIIARLVHLAPDVVEAFLTGDSGIALEHLIRNGSLPLDWQQQRRMIQARS</sequence>
<dbReference type="EMBL" id="RDQJ01000003">
    <property type="protein sequence ID" value="RMX18033.1"/>
    <property type="molecule type" value="Genomic_DNA"/>
</dbReference>
<organism evidence="1 2">
    <name type="scientific">Vandammella animalimorsus</name>
    <dbReference type="NCBI Taxonomy" id="2029117"/>
    <lineage>
        <taxon>Bacteria</taxon>
        <taxon>Pseudomonadati</taxon>
        <taxon>Pseudomonadota</taxon>
        <taxon>Betaproteobacteria</taxon>
        <taxon>Burkholderiales</taxon>
        <taxon>Comamonadaceae</taxon>
        <taxon>Vandammella</taxon>
    </lineage>
</organism>
<evidence type="ECO:0000313" key="1">
    <source>
        <dbReference type="EMBL" id="RMX18033.1"/>
    </source>
</evidence>
<reference evidence="1 2" key="1">
    <citation type="submission" date="2018-10" db="EMBL/GenBank/DDBJ databases">
        <title>Comamonadaceae CDC group NO-1 genome sequencing and assembly.</title>
        <authorList>
            <person name="Bernier A.-M."/>
            <person name="Bernard K."/>
        </authorList>
    </citation>
    <scope>NUCLEOTIDE SEQUENCE [LARGE SCALE GENOMIC DNA]</scope>
    <source>
        <strain evidence="1 2">NML180582</strain>
    </source>
</reference>
<proteinExistence type="predicted"/>